<dbReference type="PANTHER" id="PTHR45138:SF9">
    <property type="entry name" value="DIGUANYLATE CYCLASE DGCM-RELATED"/>
    <property type="match status" value="1"/>
</dbReference>
<keyword evidence="6" id="KW-1185">Reference proteome</keyword>
<comment type="catalytic activity">
    <reaction evidence="2">
        <text>2 GTP = 3',3'-c-di-GMP + 2 diphosphate</text>
        <dbReference type="Rhea" id="RHEA:24898"/>
        <dbReference type="ChEBI" id="CHEBI:33019"/>
        <dbReference type="ChEBI" id="CHEBI:37565"/>
        <dbReference type="ChEBI" id="CHEBI:58805"/>
        <dbReference type="EC" id="2.7.7.65"/>
    </reaction>
</comment>
<dbReference type="InterPro" id="IPR000160">
    <property type="entry name" value="GGDEF_dom"/>
</dbReference>
<gene>
    <name evidence="5" type="ORF">SNE33_11165</name>
</gene>
<evidence type="ECO:0000313" key="5">
    <source>
        <dbReference type="EMBL" id="MEG3158431.1"/>
    </source>
</evidence>
<dbReference type="GO" id="GO:0052621">
    <property type="term" value="F:diguanylate cyclase activity"/>
    <property type="evidence" value="ECO:0007669"/>
    <property type="project" value="UniProtKB-EC"/>
</dbReference>
<sequence length="373" mass="40308">MLIQRLKADFRLTLMTVFGALTVVGITPFVVFRMLNDQPIAAVADVGIQLGITAIVLYAWRGDRMDRAGLLAAVFCSGGCVAMAHLTGLTGTLWLYPVLLSNFLLAARRPAVLISAGAIAVLVLSGPFEPVEAVTFGVTAAMVSLFAYFFSYRTEAQRRQLLSGPFEPVEAVTFGVTAAMVSLFAYFFSYRTEAQRRQLEGVAARDPLTGALNRRGLDRELERAIQAAARDGLPVGLAVLDLDHFKEVNDAFGHEAGDAVLLTFADLVRRLTRRDDRLFRLGGDEFALLLPGADDEALLRVAQTVRQAMQMHGHEAGRGVTVSIGATTLRVGESARDWMHRADTAMYDAKRAGSNRVVVARAAGRPADAPSPA</sequence>
<keyword evidence="3" id="KW-0812">Transmembrane</keyword>
<name>A0ABU7YSA9_9GAMM</name>
<dbReference type="RefSeq" id="WP_412700341.1">
    <property type="nucleotide sequence ID" value="NZ_JAXGFO010000077.1"/>
</dbReference>
<dbReference type="PANTHER" id="PTHR45138">
    <property type="entry name" value="REGULATORY COMPONENTS OF SENSORY TRANSDUCTION SYSTEM"/>
    <property type="match status" value="1"/>
</dbReference>
<dbReference type="Gene3D" id="3.30.70.270">
    <property type="match status" value="1"/>
</dbReference>
<dbReference type="InterPro" id="IPR029787">
    <property type="entry name" value="Nucleotide_cyclase"/>
</dbReference>
<evidence type="ECO:0000259" key="4">
    <source>
        <dbReference type="PROSITE" id="PS50887"/>
    </source>
</evidence>
<accession>A0ABU7YSA9</accession>
<evidence type="ECO:0000256" key="2">
    <source>
        <dbReference type="ARBA" id="ARBA00034247"/>
    </source>
</evidence>
<dbReference type="NCBIfam" id="TIGR00254">
    <property type="entry name" value="GGDEF"/>
    <property type="match status" value="1"/>
</dbReference>
<feature type="transmembrane region" description="Helical" evidence="3">
    <location>
        <begin position="108"/>
        <end position="126"/>
    </location>
</feature>
<dbReference type="EMBL" id="JAXGFO010000077">
    <property type="protein sequence ID" value="MEG3158431.1"/>
    <property type="molecule type" value="Genomic_DNA"/>
</dbReference>
<dbReference type="CDD" id="cd01949">
    <property type="entry name" value="GGDEF"/>
    <property type="match status" value="1"/>
</dbReference>
<feature type="transmembrane region" description="Helical" evidence="3">
    <location>
        <begin position="72"/>
        <end position="96"/>
    </location>
</feature>
<dbReference type="InterPro" id="IPR043128">
    <property type="entry name" value="Rev_trsase/Diguanyl_cyclase"/>
</dbReference>
<dbReference type="SUPFAM" id="SSF55073">
    <property type="entry name" value="Nucleotide cyclase"/>
    <property type="match status" value="1"/>
</dbReference>
<feature type="transmembrane region" description="Helical" evidence="3">
    <location>
        <begin position="40"/>
        <end position="60"/>
    </location>
</feature>
<evidence type="ECO:0000313" key="6">
    <source>
        <dbReference type="Proteomes" id="UP001334501"/>
    </source>
</evidence>
<organism evidence="5 6">
    <name type="scientific">Lysobacter zhanggongensis</name>
    <dbReference type="NCBI Taxonomy" id="1774951"/>
    <lineage>
        <taxon>Bacteria</taxon>
        <taxon>Pseudomonadati</taxon>
        <taxon>Pseudomonadota</taxon>
        <taxon>Gammaproteobacteria</taxon>
        <taxon>Lysobacterales</taxon>
        <taxon>Lysobacteraceae</taxon>
        <taxon>Lysobacter</taxon>
    </lineage>
</organism>
<keyword evidence="3" id="KW-0472">Membrane</keyword>
<feature type="transmembrane region" description="Helical" evidence="3">
    <location>
        <begin position="133"/>
        <end position="151"/>
    </location>
</feature>
<dbReference type="Pfam" id="PF00990">
    <property type="entry name" value="GGDEF"/>
    <property type="match status" value="1"/>
</dbReference>
<dbReference type="EC" id="2.7.7.65" evidence="1"/>
<proteinExistence type="predicted"/>
<dbReference type="PROSITE" id="PS50887">
    <property type="entry name" value="GGDEF"/>
    <property type="match status" value="1"/>
</dbReference>
<keyword evidence="5" id="KW-0808">Transferase</keyword>
<feature type="transmembrane region" description="Helical" evidence="3">
    <location>
        <begin position="12"/>
        <end position="34"/>
    </location>
</feature>
<reference evidence="5 6" key="1">
    <citation type="journal article" date="2017" name="Curr. Microbiol.">
        <title>Lysobacter zhanggongensis sp. nov. Isolated from a Pit Mud.</title>
        <authorList>
            <person name="Zhang X.F."/>
            <person name="Wang H.H."/>
            <person name="Sun X.Y."/>
            <person name="Pan C.M."/>
        </authorList>
    </citation>
    <scope>NUCLEOTIDE SEQUENCE [LARGE SCALE GENOMIC DNA]</scope>
    <source>
        <strain evidence="5 6">ZGLJ7-1</strain>
    </source>
</reference>
<keyword evidence="3" id="KW-1133">Transmembrane helix</keyword>
<dbReference type="SMART" id="SM00267">
    <property type="entry name" value="GGDEF"/>
    <property type="match status" value="1"/>
</dbReference>
<keyword evidence="5" id="KW-0548">Nucleotidyltransferase</keyword>
<dbReference type="Proteomes" id="UP001334501">
    <property type="component" value="Unassembled WGS sequence"/>
</dbReference>
<evidence type="ECO:0000256" key="1">
    <source>
        <dbReference type="ARBA" id="ARBA00012528"/>
    </source>
</evidence>
<comment type="caution">
    <text evidence="5">The sequence shown here is derived from an EMBL/GenBank/DDBJ whole genome shotgun (WGS) entry which is preliminary data.</text>
</comment>
<feature type="transmembrane region" description="Helical" evidence="3">
    <location>
        <begin position="171"/>
        <end position="188"/>
    </location>
</feature>
<protein>
    <recommendedName>
        <fullName evidence="1">diguanylate cyclase</fullName>
        <ecNumber evidence="1">2.7.7.65</ecNumber>
    </recommendedName>
</protein>
<evidence type="ECO:0000256" key="3">
    <source>
        <dbReference type="SAM" id="Phobius"/>
    </source>
</evidence>
<dbReference type="InterPro" id="IPR050469">
    <property type="entry name" value="Diguanylate_Cyclase"/>
</dbReference>
<feature type="domain" description="GGDEF" evidence="4">
    <location>
        <begin position="233"/>
        <end position="362"/>
    </location>
</feature>